<dbReference type="Pfam" id="PF01966">
    <property type="entry name" value="HD"/>
    <property type="match status" value="1"/>
</dbReference>
<dbReference type="Gene3D" id="1.10.472.50">
    <property type="entry name" value="HD-domain/PDEase-like"/>
    <property type="match status" value="1"/>
</dbReference>
<dbReference type="PANTHER" id="PTHR33594">
    <property type="entry name" value="SUPERFAMILY HYDROLASE, PUTATIVE (AFU_ORTHOLOGUE AFUA_1G03035)-RELATED"/>
    <property type="match status" value="1"/>
</dbReference>
<dbReference type="PANTHER" id="PTHR33594:SF1">
    <property type="entry name" value="HD_PDEASE DOMAIN-CONTAINING PROTEIN"/>
    <property type="match status" value="1"/>
</dbReference>
<dbReference type="STRING" id="319653.SAMN04487973_1038"/>
<name>A0A0R2K164_9LACO</name>
<reference evidence="3 5" key="2">
    <citation type="submission" date="2016-10" db="EMBL/GenBank/DDBJ databases">
        <authorList>
            <person name="Varghese N."/>
            <person name="Submissions S."/>
        </authorList>
    </citation>
    <scope>NUCLEOTIDE SEQUENCE [LARGE SCALE GENOMIC DNA]</scope>
    <source>
        <strain evidence="3 5">CGMCC 1.3889</strain>
    </source>
</reference>
<dbReference type="InterPro" id="IPR003607">
    <property type="entry name" value="HD/PDEase_dom"/>
</dbReference>
<evidence type="ECO:0000259" key="1">
    <source>
        <dbReference type="SMART" id="SM00471"/>
    </source>
</evidence>
<accession>A0A0R2K164</accession>
<feature type="domain" description="HD/PDEase" evidence="1">
    <location>
        <begin position="27"/>
        <end position="145"/>
    </location>
</feature>
<keyword evidence="5" id="KW-1185">Reference proteome</keyword>
<evidence type="ECO:0000313" key="3">
    <source>
        <dbReference type="EMBL" id="SER21736.1"/>
    </source>
</evidence>
<dbReference type="CDD" id="cd00077">
    <property type="entry name" value="HDc"/>
    <property type="match status" value="1"/>
</dbReference>
<evidence type="ECO:0000313" key="5">
    <source>
        <dbReference type="Proteomes" id="UP000182818"/>
    </source>
</evidence>
<dbReference type="GO" id="GO:0016787">
    <property type="term" value="F:hydrolase activity"/>
    <property type="evidence" value="ECO:0007669"/>
    <property type="project" value="UniProtKB-KW"/>
</dbReference>
<dbReference type="SUPFAM" id="SSF109604">
    <property type="entry name" value="HD-domain/PDEase-like"/>
    <property type="match status" value="1"/>
</dbReference>
<dbReference type="SMART" id="SM00471">
    <property type="entry name" value="HDc"/>
    <property type="match status" value="1"/>
</dbReference>
<keyword evidence="2" id="KW-0378">Hydrolase</keyword>
<dbReference type="EMBL" id="FOGK01000003">
    <property type="protein sequence ID" value="SER21736.1"/>
    <property type="molecule type" value="Genomic_DNA"/>
</dbReference>
<dbReference type="PATRIC" id="fig|319653.3.peg.796"/>
<protein>
    <submittedName>
        <fullName evidence="2">HD superfamily hydrolase</fullName>
    </submittedName>
</protein>
<evidence type="ECO:0000313" key="4">
    <source>
        <dbReference type="Proteomes" id="UP000051749"/>
    </source>
</evidence>
<dbReference type="AlphaFoldDB" id="A0A0R2K164"/>
<dbReference type="Gene3D" id="1.20.58.1910">
    <property type="match status" value="1"/>
</dbReference>
<dbReference type="GeneID" id="76042653"/>
<dbReference type="InterPro" id="IPR006674">
    <property type="entry name" value="HD_domain"/>
</dbReference>
<dbReference type="Proteomes" id="UP000182818">
    <property type="component" value="Unassembled WGS sequence"/>
</dbReference>
<gene>
    <name evidence="2" type="ORF">IV87_GL000787</name>
    <name evidence="3" type="ORF">SAMN04487973_1038</name>
</gene>
<organism evidence="2 4">
    <name type="scientific">Pediococcus ethanolidurans</name>
    <dbReference type="NCBI Taxonomy" id="319653"/>
    <lineage>
        <taxon>Bacteria</taxon>
        <taxon>Bacillati</taxon>
        <taxon>Bacillota</taxon>
        <taxon>Bacilli</taxon>
        <taxon>Lactobacillales</taxon>
        <taxon>Lactobacillaceae</taxon>
        <taxon>Pediococcus</taxon>
    </lineage>
</organism>
<dbReference type="Proteomes" id="UP000051749">
    <property type="component" value="Unassembled WGS sequence"/>
</dbReference>
<sequence length="223" mass="25594">MKKLNNEEEKVLDTIDKFVFSKLNDDRTGHDYAHIQRVVKLARRLALETTDTDVDLFVVLASAELHDVIDEKIVDNQAAAETEVKQFLQDRKVSAKRIAAIFDIITHMSFSKNLEHHYQLTIEGQLVQDSDRLDAIGAIGIGRVFYYGGAHGHVMYDPKIAPRDKMTHAQYRQNETVINHFYEKLLKLAGLMNTAAAKKIAKHRTTVLEDFLEEFKAEWNQNK</sequence>
<dbReference type="RefSeq" id="WP_057805019.1">
    <property type="nucleotide sequence ID" value="NZ_BJYP01000040.1"/>
</dbReference>
<proteinExistence type="predicted"/>
<comment type="caution">
    <text evidence="2">The sequence shown here is derived from an EMBL/GenBank/DDBJ whole genome shotgun (WGS) entry which is preliminary data.</text>
</comment>
<dbReference type="EMBL" id="JQBY01000002">
    <property type="protein sequence ID" value="KRN83360.1"/>
    <property type="molecule type" value="Genomic_DNA"/>
</dbReference>
<reference evidence="2 4" key="1">
    <citation type="journal article" date="2015" name="Genome Announc.">
        <title>Expanding the biotechnology potential of lactobacilli through comparative genomics of 213 strains and associated genera.</title>
        <authorList>
            <person name="Sun Z."/>
            <person name="Harris H.M."/>
            <person name="McCann A."/>
            <person name="Guo C."/>
            <person name="Argimon S."/>
            <person name="Zhang W."/>
            <person name="Yang X."/>
            <person name="Jeffery I.B."/>
            <person name="Cooney J.C."/>
            <person name="Kagawa T.F."/>
            <person name="Liu W."/>
            <person name="Song Y."/>
            <person name="Salvetti E."/>
            <person name="Wrobel A."/>
            <person name="Rasinkangas P."/>
            <person name="Parkhill J."/>
            <person name="Rea M.C."/>
            <person name="O'Sullivan O."/>
            <person name="Ritari J."/>
            <person name="Douillard F.P."/>
            <person name="Paul Ross R."/>
            <person name="Yang R."/>
            <person name="Briner A.E."/>
            <person name="Felis G.E."/>
            <person name="de Vos W.M."/>
            <person name="Barrangou R."/>
            <person name="Klaenhammer T.R."/>
            <person name="Caufield P.W."/>
            <person name="Cui Y."/>
            <person name="Zhang H."/>
            <person name="O'Toole P.W."/>
        </authorList>
    </citation>
    <scope>NUCLEOTIDE SEQUENCE [LARGE SCALE GENOMIC DNA]</scope>
    <source>
        <strain evidence="2 4">DSM 22301</strain>
    </source>
</reference>
<evidence type="ECO:0000313" key="2">
    <source>
        <dbReference type="EMBL" id="KRN83360.1"/>
    </source>
</evidence>